<organism evidence="9 10">
    <name type="scientific">Anas platyrhynchos platyrhynchos</name>
    <name type="common">Northern mallard</name>
    <dbReference type="NCBI Taxonomy" id="8840"/>
    <lineage>
        <taxon>Eukaryota</taxon>
        <taxon>Metazoa</taxon>
        <taxon>Chordata</taxon>
        <taxon>Craniata</taxon>
        <taxon>Vertebrata</taxon>
        <taxon>Euteleostomi</taxon>
        <taxon>Archelosauria</taxon>
        <taxon>Archosauria</taxon>
        <taxon>Dinosauria</taxon>
        <taxon>Saurischia</taxon>
        <taxon>Theropoda</taxon>
        <taxon>Coelurosauria</taxon>
        <taxon>Aves</taxon>
        <taxon>Neognathae</taxon>
        <taxon>Galloanserae</taxon>
        <taxon>Anseriformes</taxon>
        <taxon>Anatidae</taxon>
        <taxon>Anatinae</taxon>
        <taxon>Anas</taxon>
    </lineage>
</organism>
<dbReference type="GO" id="GO:0003724">
    <property type="term" value="F:RNA helicase activity"/>
    <property type="evidence" value="ECO:0007669"/>
    <property type="project" value="UniProtKB-EC"/>
</dbReference>
<evidence type="ECO:0000256" key="3">
    <source>
        <dbReference type="ARBA" id="ARBA00022801"/>
    </source>
</evidence>
<feature type="region of interest" description="Disordered" evidence="7">
    <location>
        <begin position="16"/>
        <end position="41"/>
    </location>
</feature>
<evidence type="ECO:0000313" key="10">
    <source>
        <dbReference type="Proteomes" id="UP000016666"/>
    </source>
</evidence>
<keyword evidence="4" id="KW-0347">Helicase</keyword>
<dbReference type="Gene3D" id="3.40.50.300">
    <property type="entry name" value="P-loop containing nucleotide triphosphate hydrolases"/>
    <property type="match status" value="1"/>
</dbReference>
<evidence type="ECO:0000256" key="2">
    <source>
        <dbReference type="ARBA" id="ARBA00022741"/>
    </source>
</evidence>
<keyword evidence="2" id="KW-0547">Nucleotide-binding</keyword>
<keyword evidence="10" id="KW-1185">Reference proteome</keyword>
<protein>
    <recommendedName>
        <fullName evidence="1">RNA helicase</fullName>
        <ecNumber evidence="1">3.6.4.13</ecNumber>
    </recommendedName>
</protein>
<proteinExistence type="predicted"/>
<keyword evidence="3" id="KW-0378">Hydrolase</keyword>
<reference evidence="10" key="1">
    <citation type="submission" date="2017-10" db="EMBL/GenBank/DDBJ databases">
        <title>A new Pekin duck reference genome.</title>
        <authorList>
            <person name="Hou Z.-C."/>
            <person name="Zhou Z.-K."/>
            <person name="Zhu F."/>
            <person name="Hou S.-S."/>
        </authorList>
    </citation>
    <scope>NUCLEOTIDE SEQUENCE [LARGE SCALE GENOMIC DNA]</scope>
</reference>
<dbReference type="EC" id="3.6.4.13" evidence="1"/>
<sequence>RAAEAWAGAGCQAPMKSSRGRWGQMSGEPRACGTGDPRGTGACHEPAPSLVDVAESSLLNKLIHTSLVESSHHVEILQQDPNSPLFSVKSFEELHLKKELLQGVYAMGFNRPSKIQETALPMMLAHP</sequence>
<dbReference type="AlphaFoldDB" id="A0A493TVA3"/>
<dbReference type="GO" id="GO:0016787">
    <property type="term" value="F:hydrolase activity"/>
    <property type="evidence" value="ECO:0007669"/>
    <property type="project" value="UniProtKB-KW"/>
</dbReference>
<evidence type="ECO:0000256" key="1">
    <source>
        <dbReference type="ARBA" id="ARBA00012552"/>
    </source>
</evidence>
<feature type="domain" description="DEAD-box RNA helicase Q" evidence="8">
    <location>
        <begin position="89"/>
        <end position="117"/>
    </location>
</feature>
<reference evidence="9" key="3">
    <citation type="submission" date="2025-09" db="UniProtKB">
        <authorList>
            <consortium name="Ensembl"/>
        </authorList>
    </citation>
    <scope>IDENTIFICATION</scope>
</reference>
<evidence type="ECO:0000313" key="9">
    <source>
        <dbReference type="Ensembl" id="ENSAPLP00000029734.1"/>
    </source>
</evidence>
<evidence type="ECO:0000256" key="7">
    <source>
        <dbReference type="SAM" id="MobiDB-lite"/>
    </source>
</evidence>
<dbReference type="InterPro" id="IPR027417">
    <property type="entry name" value="P-loop_NTPase"/>
</dbReference>
<dbReference type="PROSITE" id="PS51195">
    <property type="entry name" value="Q_MOTIF"/>
    <property type="match status" value="1"/>
</dbReference>
<keyword evidence="5" id="KW-0067">ATP-binding</keyword>
<dbReference type="GeneTree" id="ENSGT00940000159712"/>
<dbReference type="Proteomes" id="UP000016666">
    <property type="component" value="Unassembled WGS sequence"/>
</dbReference>
<dbReference type="GO" id="GO:0005524">
    <property type="term" value="F:ATP binding"/>
    <property type="evidence" value="ECO:0007669"/>
    <property type="project" value="UniProtKB-KW"/>
</dbReference>
<dbReference type="Gene3D" id="6.10.250.2170">
    <property type="match status" value="1"/>
</dbReference>
<evidence type="ECO:0000256" key="6">
    <source>
        <dbReference type="PROSITE-ProRule" id="PRU00552"/>
    </source>
</evidence>
<name>A0A493TVA3_ANAPP</name>
<dbReference type="SUPFAM" id="SSF52540">
    <property type="entry name" value="P-loop containing nucleoside triphosphate hydrolases"/>
    <property type="match status" value="1"/>
</dbReference>
<evidence type="ECO:0000259" key="8">
    <source>
        <dbReference type="PROSITE" id="PS51195"/>
    </source>
</evidence>
<reference evidence="9" key="2">
    <citation type="submission" date="2025-08" db="UniProtKB">
        <authorList>
            <consortium name="Ensembl"/>
        </authorList>
    </citation>
    <scope>IDENTIFICATION</scope>
</reference>
<accession>A0A493TVA3</accession>
<feature type="short sequence motif" description="Q motif" evidence="6">
    <location>
        <begin position="89"/>
        <end position="117"/>
    </location>
</feature>
<evidence type="ECO:0000256" key="4">
    <source>
        <dbReference type="ARBA" id="ARBA00022806"/>
    </source>
</evidence>
<dbReference type="InterPro" id="IPR014014">
    <property type="entry name" value="RNA_helicase_DEAD_Q_motif"/>
</dbReference>
<evidence type="ECO:0000256" key="5">
    <source>
        <dbReference type="ARBA" id="ARBA00022840"/>
    </source>
</evidence>
<dbReference type="Ensembl" id="ENSAPLT00000048486.1">
    <property type="protein sequence ID" value="ENSAPLP00000029734.1"/>
    <property type="gene ID" value="ENSAPLG00000025283.1"/>
</dbReference>
<dbReference type="STRING" id="8840.ENSAPLP00000029734"/>